<feature type="region of interest" description="Sigma-70 factor domain-2" evidence="6">
    <location>
        <begin position="23"/>
        <end position="95"/>
    </location>
</feature>
<protein>
    <recommendedName>
        <fullName evidence="6">RNA polymerase sigma factor FliA</fullName>
    </recommendedName>
    <alternativeName>
        <fullName evidence="6">RNA polymerase sigma factor for flagellar operon</fullName>
    </alternativeName>
    <alternativeName>
        <fullName evidence="6">Sigma F</fullName>
    </alternativeName>
    <alternativeName>
        <fullName evidence="6">Sigma-28</fullName>
    </alternativeName>
</protein>
<evidence type="ECO:0000313" key="12">
    <source>
        <dbReference type="Proteomes" id="UP000255008"/>
    </source>
</evidence>
<dbReference type="InterPro" id="IPR028617">
    <property type="entry name" value="Sigma70_FliA"/>
</dbReference>
<dbReference type="EMBL" id="CATVXE010000015">
    <property type="protein sequence ID" value="CAJ0689102.1"/>
    <property type="molecule type" value="Genomic_DNA"/>
</dbReference>
<dbReference type="GO" id="GO:0016987">
    <property type="term" value="F:sigma factor activity"/>
    <property type="evidence" value="ECO:0007669"/>
    <property type="project" value="UniProtKB-UniRule"/>
</dbReference>
<dbReference type="Proteomes" id="UP001190002">
    <property type="component" value="Unassembled WGS sequence"/>
</dbReference>
<dbReference type="Pfam" id="PF04545">
    <property type="entry name" value="Sigma70_r4"/>
    <property type="match status" value="1"/>
</dbReference>
<dbReference type="EMBL" id="UGVE01000002">
    <property type="protein sequence ID" value="SUE35394.1"/>
    <property type="molecule type" value="Genomic_DNA"/>
</dbReference>
<evidence type="ECO:0000256" key="5">
    <source>
        <dbReference type="ARBA" id="ARBA00023163"/>
    </source>
</evidence>
<feature type="region of interest" description="Sigma-70 factor domain-4" evidence="6">
    <location>
        <begin position="192"/>
        <end position="240"/>
    </location>
</feature>
<dbReference type="PIRSF" id="PIRSF000770">
    <property type="entry name" value="RNA_pol_sigma-SigE/K"/>
    <property type="match status" value="1"/>
</dbReference>
<reference evidence="9 14" key="2">
    <citation type="submission" date="2023-07" db="EMBL/GenBank/DDBJ databases">
        <authorList>
            <person name="Peeters C."/>
        </authorList>
    </citation>
    <scope>NUCLEOTIDE SEQUENCE</scope>
    <source>
        <strain evidence="10 14">R-77569</strain>
        <strain evidence="9">R-77591</strain>
    </source>
</reference>
<dbReference type="PANTHER" id="PTHR30385">
    <property type="entry name" value="SIGMA FACTOR F FLAGELLAR"/>
    <property type="match status" value="1"/>
</dbReference>
<dbReference type="GO" id="GO:0003677">
    <property type="term" value="F:DNA binding"/>
    <property type="evidence" value="ECO:0007669"/>
    <property type="project" value="UniProtKB-UniRule"/>
</dbReference>
<sequence length="253" mass="28641">MNEAPKAGMDMYTATGRKTKSDEMATYAPLVRRIANQMMVKLPASVELDDLIQAGMMGLLDALSRYEETQGVQFEFYAAQRIRGAILDELRGSDWLPRGLRRNARTIEQAIQKLQQQKGRAPTETEIATALGMSLADYQKQLVDLQGSQLLYYEDFDREDADAFIENRAAENDATPLDQLLDHDLRESVVAAIEALPEREKLMMSLYYEQDLNLREIGAVMGVSESRVCQIHSQAIARIRARLRDRAWLPTPT</sequence>
<dbReference type="GO" id="GO:0006352">
    <property type="term" value="P:DNA-templated transcription initiation"/>
    <property type="evidence" value="ECO:0007669"/>
    <property type="project" value="UniProtKB-UniRule"/>
</dbReference>
<keyword evidence="2 6" id="KW-0805">Transcription regulation</keyword>
<dbReference type="InterPro" id="IPR000943">
    <property type="entry name" value="RNA_pol_sigma70"/>
</dbReference>
<name>A0A0D5AVI4_9RALS</name>
<proteinExistence type="inferred from homology"/>
<dbReference type="CDD" id="cd06171">
    <property type="entry name" value="Sigma70_r4"/>
    <property type="match status" value="1"/>
</dbReference>
<dbReference type="PROSITE" id="PS00715">
    <property type="entry name" value="SIGMA70_1"/>
    <property type="match status" value="1"/>
</dbReference>
<evidence type="ECO:0000256" key="4">
    <source>
        <dbReference type="ARBA" id="ARBA00023125"/>
    </source>
</evidence>
<dbReference type="PRINTS" id="PR00046">
    <property type="entry name" value="SIGMA70FCT"/>
</dbReference>
<dbReference type="InterPro" id="IPR014284">
    <property type="entry name" value="RNA_pol_sigma-70_dom"/>
</dbReference>
<keyword evidence="3 6" id="KW-0731">Sigma factor</keyword>
<dbReference type="NCBIfam" id="TIGR02479">
    <property type="entry name" value="FliA_WhiG"/>
    <property type="match status" value="1"/>
</dbReference>
<evidence type="ECO:0000259" key="7">
    <source>
        <dbReference type="PROSITE" id="PS00715"/>
    </source>
</evidence>
<comment type="caution">
    <text evidence="9">The sequence shown here is derived from an EMBL/GenBank/DDBJ whole genome shotgun (WGS) entry which is preliminary data.</text>
</comment>
<feature type="region of interest" description="Sigma-70 factor domain-3" evidence="6">
    <location>
        <begin position="103"/>
        <end position="173"/>
    </location>
</feature>
<dbReference type="SUPFAM" id="SSF88659">
    <property type="entry name" value="Sigma3 and sigma4 domains of RNA polymerase sigma factors"/>
    <property type="match status" value="2"/>
</dbReference>
<dbReference type="HAMAP" id="MF_00962">
    <property type="entry name" value="Sigma70_FliA"/>
    <property type="match status" value="1"/>
</dbReference>
<evidence type="ECO:0000313" key="13">
    <source>
        <dbReference type="Proteomes" id="UP001190002"/>
    </source>
</evidence>
<dbReference type="GO" id="GO:0003899">
    <property type="term" value="F:DNA-directed RNA polymerase activity"/>
    <property type="evidence" value="ECO:0007669"/>
    <property type="project" value="InterPro"/>
</dbReference>
<dbReference type="SUPFAM" id="SSF88946">
    <property type="entry name" value="Sigma2 domain of RNA polymerase sigma factors"/>
    <property type="match status" value="1"/>
</dbReference>
<evidence type="ECO:0000313" key="9">
    <source>
        <dbReference type="EMBL" id="CAJ0689102.1"/>
    </source>
</evidence>
<evidence type="ECO:0000313" key="14">
    <source>
        <dbReference type="Proteomes" id="UP001190452"/>
    </source>
</evidence>
<dbReference type="AlphaFoldDB" id="A0A0D5AVI4"/>
<dbReference type="PROSITE" id="PS00716">
    <property type="entry name" value="SIGMA70_2"/>
    <property type="match status" value="1"/>
</dbReference>
<dbReference type="InterPro" id="IPR007627">
    <property type="entry name" value="RNA_pol_sigma70_r2"/>
</dbReference>
<keyword evidence="4 6" id="KW-0238">DNA-binding</keyword>
<dbReference type="Pfam" id="PF04539">
    <property type="entry name" value="Sigma70_r3"/>
    <property type="match status" value="1"/>
</dbReference>
<dbReference type="InterPro" id="IPR013325">
    <property type="entry name" value="RNA_pol_sigma_r2"/>
</dbReference>
<dbReference type="InterPro" id="IPR012845">
    <property type="entry name" value="RNA_pol_sigma_FliA_WhiG"/>
</dbReference>
<dbReference type="Pfam" id="PF04542">
    <property type="entry name" value="Sigma70_r2"/>
    <property type="match status" value="1"/>
</dbReference>
<feature type="DNA-binding region" description="H-T-H motif" evidence="6">
    <location>
        <begin position="214"/>
        <end position="233"/>
    </location>
</feature>
<evidence type="ECO:0000313" key="11">
    <source>
        <dbReference type="EMBL" id="SUE35394.1"/>
    </source>
</evidence>
<comment type="subcellular location">
    <subcellularLocation>
        <location evidence="6">Cytoplasm</location>
    </subcellularLocation>
</comment>
<dbReference type="InterPro" id="IPR013324">
    <property type="entry name" value="RNA_pol_sigma_r3/r4-like"/>
</dbReference>
<dbReference type="GO" id="GO:0005737">
    <property type="term" value="C:cytoplasm"/>
    <property type="evidence" value="ECO:0007669"/>
    <property type="project" value="UniProtKB-SubCell"/>
</dbReference>
<evidence type="ECO:0000256" key="6">
    <source>
        <dbReference type="HAMAP-Rule" id="MF_00962"/>
    </source>
</evidence>
<dbReference type="InterPro" id="IPR007624">
    <property type="entry name" value="RNA_pol_sigma70_r3"/>
</dbReference>
<dbReference type="Proteomes" id="UP000255008">
    <property type="component" value="Unassembled WGS sequence"/>
</dbReference>
<feature type="domain" description="RNA polymerase sigma-70" evidence="8">
    <location>
        <begin position="213"/>
        <end position="239"/>
    </location>
</feature>
<feature type="short sequence motif" description="Interaction with polymerase core subunit RpoC" evidence="6">
    <location>
        <begin position="50"/>
        <end position="53"/>
    </location>
</feature>
<evidence type="ECO:0000256" key="1">
    <source>
        <dbReference type="ARBA" id="ARBA00022490"/>
    </source>
</evidence>
<comment type="function">
    <text evidence="6">Sigma factors are initiation factors that promote the attachment of RNA polymerase to specific initiation sites and are then released. This sigma factor controls the expression of flagella-related genes.</text>
</comment>
<evidence type="ECO:0000313" key="10">
    <source>
        <dbReference type="EMBL" id="CAJ0880950.1"/>
    </source>
</evidence>
<accession>A0A0D5AVI4</accession>
<evidence type="ECO:0000256" key="2">
    <source>
        <dbReference type="ARBA" id="ARBA00023015"/>
    </source>
</evidence>
<dbReference type="GeneID" id="34793841"/>
<dbReference type="RefSeq" id="WP_045219683.1">
    <property type="nucleotide sequence ID" value="NZ_BAAAEC010000011.1"/>
</dbReference>
<dbReference type="OrthoDB" id="9799825at2"/>
<dbReference type="Gene3D" id="1.10.1740.10">
    <property type="match status" value="1"/>
</dbReference>
<organism evidence="9 13">
    <name type="scientific">Ralstonia mannitolilytica</name>
    <dbReference type="NCBI Taxonomy" id="105219"/>
    <lineage>
        <taxon>Bacteria</taxon>
        <taxon>Pseudomonadati</taxon>
        <taxon>Pseudomonadota</taxon>
        <taxon>Betaproteobacteria</taxon>
        <taxon>Burkholderiales</taxon>
        <taxon>Burkholderiaceae</taxon>
        <taxon>Ralstonia</taxon>
    </lineage>
</organism>
<keyword evidence="1 6" id="KW-0963">Cytoplasm</keyword>
<keyword evidence="14" id="KW-1185">Reference proteome</keyword>
<dbReference type="InterPro" id="IPR007630">
    <property type="entry name" value="RNA_pol_sigma70_r4"/>
</dbReference>
<dbReference type="EMBL" id="CAUDKV010000014">
    <property type="protein sequence ID" value="CAJ0880950.1"/>
    <property type="molecule type" value="Genomic_DNA"/>
</dbReference>
<comment type="similarity">
    <text evidence="6">Belongs to the sigma-70 factor family. FliA subfamily.</text>
</comment>
<reference evidence="11 12" key="1">
    <citation type="submission" date="2018-06" db="EMBL/GenBank/DDBJ databases">
        <authorList>
            <consortium name="Pathogen Informatics"/>
            <person name="Doyle S."/>
        </authorList>
    </citation>
    <scope>NUCLEOTIDE SEQUENCE [LARGE SCALE GENOMIC DNA]</scope>
    <source>
        <strain evidence="11 12">NCTC10894</strain>
    </source>
</reference>
<dbReference type="Proteomes" id="UP001190452">
    <property type="component" value="Unassembled WGS sequence"/>
</dbReference>
<dbReference type="NCBIfam" id="TIGR02937">
    <property type="entry name" value="sigma70-ECF"/>
    <property type="match status" value="1"/>
</dbReference>
<evidence type="ECO:0000259" key="8">
    <source>
        <dbReference type="PROSITE" id="PS00716"/>
    </source>
</evidence>
<evidence type="ECO:0000256" key="3">
    <source>
        <dbReference type="ARBA" id="ARBA00023082"/>
    </source>
</evidence>
<dbReference type="Gene3D" id="1.20.140.160">
    <property type="match status" value="1"/>
</dbReference>
<dbReference type="PANTHER" id="PTHR30385:SF7">
    <property type="entry name" value="RNA POLYMERASE SIGMA FACTOR FLIA"/>
    <property type="match status" value="1"/>
</dbReference>
<gene>
    <name evidence="6 9" type="primary">fliA</name>
    <name evidence="11" type="ORF">NCTC10894_03407</name>
    <name evidence="10" type="ORF">R77569_03216</name>
    <name evidence="9" type="ORF">R77591_03361</name>
</gene>
<dbReference type="NCBIfam" id="NF005413">
    <property type="entry name" value="PRK06986.1"/>
    <property type="match status" value="1"/>
</dbReference>
<feature type="domain" description="RNA polymerase sigma-70" evidence="7">
    <location>
        <begin position="50"/>
        <end position="63"/>
    </location>
</feature>
<dbReference type="KEGG" id="rmn:TK49_20805"/>
<keyword evidence="5 6" id="KW-0804">Transcription</keyword>